<evidence type="ECO:0000259" key="4">
    <source>
        <dbReference type="SMART" id="SM00822"/>
    </source>
</evidence>
<dbReference type="Gene3D" id="3.40.50.720">
    <property type="entry name" value="NAD(P)-binding Rossmann-like Domain"/>
    <property type="match status" value="1"/>
</dbReference>
<dbReference type="PRINTS" id="PR00080">
    <property type="entry name" value="SDRFAMILY"/>
</dbReference>
<dbReference type="InterPro" id="IPR051687">
    <property type="entry name" value="Peroxisomal_Beta-Oxidation"/>
</dbReference>
<name>A0ABM9MJN5_9MYCO</name>
<evidence type="ECO:0000256" key="3">
    <source>
        <dbReference type="RuleBase" id="RU000363"/>
    </source>
</evidence>
<dbReference type="EMBL" id="OY726395">
    <property type="protein sequence ID" value="CAJ1586864.1"/>
    <property type="molecule type" value="Genomic_DNA"/>
</dbReference>
<organism evidence="5 6">
    <name type="scientific">[Mycobacterium] wendilense</name>
    <dbReference type="NCBI Taxonomy" id="3064284"/>
    <lineage>
        <taxon>Bacteria</taxon>
        <taxon>Bacillati</taxon>
        <taxon>Actinomycetota</taxon>
        <taxon>Actinomycetes</taxon>
        <taxon>Mycobacteriales</taxon>
        <taxon>Mycobacteriaceae</taxon>
        <taxon>Mycolicibacter</taxon>
    </lineage>
</organism>
<comment type="similarity">
    <text evidence="1 3">Belongs to the short-chain dehydrogenases/reductases (SDR) family.</text>
</comment>
<gene>
    <name evidence="5" type="ORF">MU0050_004493</name>
</gene>
<evidence type="ECO:0000313" key="5">
    <source>
        <dbReference type="EMBL" id="CAJ1586864.1"/>
    </source>
</evidence>
<dbReference type="RefSeq" id="WP_316512727.1">
    <property type="nucleotide sequence ID" value="NZ_OY726395.1"/>
</dbReference>
<reference evidence="5 6" key="1">
    <citation type="submission" date="2023-08" db="EMBL/GenBank/DDBJ databases">
        <authorList>
            <person name="Folkvardsen B D."/>
            <person name="Norman A."/>
        </authorList>
    </citation>
    <scope>NUCLEOTIDE SEQUENCE [LARGE SCALE GENOMIC DNA]</scope>
    <source>
        <strain evidence="5 6">Mu0050</strain>
    </source>
</reference>
<dbReference type="PRINTS" id="PR00081">
    <property type="entry name" value="GDHRDH"/>
</dbReference>
<protein>
    <submittedName>
        <fullName evidence="5">SDR family NAD(P)-dependent oxidoreductase</fullName>
    </submittedName>
</protein>
<feature type="domain" description="Ketoreductase" evidence="4">
    <location>
        <begin position="7"/>
        <end position="201"/>
    </location>
</feature>
<proteinExistence type="inferred from homology"/>
<accession>A0ABM9MJN5</accession>
<dbReference type="PANTHER" id="PTHR45024:SF2">
    <property type="entry name" value="SCP2 DOMAIN-CONTAINING PROTEIN"/>
    <property type="match status" value="1"/>
</dbReference>
<evidence type="ECO:0000256" key="1">
    <source>
        <dbReference type="ARBA" id="ARBA00006484"/>
    </source>
</evidence>
<evidence type="ECO:0000256" key="2">
    <source>
        <dbReference type="ARBA" id="ARBA00023002"/>
    </source>
</evidence>
<dbReference type="Proteomes" id="UP001190466">
    <property type="component" value="Chromosome"/>
</dbReference>
<dbReference type="Pfam" id="PF00106">
    <property type="entry name" value="adh_short"/>
    <property type="match status" value="1"/>
</dbReference>
<dbReference type="PROSITE" id="PS00061">
    <property type="entry name" value="ADH_SHORT"/>
    <property type="match status" value="1"/>
</dbReference>
<dbReference type="InterPro" id="IPR020904">
    <property type="entry name" value="Sc_DH/Rdtase_CS"/>
</dbReference>
<dbReference type="InterPro" id="IPR057326">
    <property type="entry name" value="KR_dom"/>
</dbReference>
<keyword evidence="6" id="KW-1185">Reference proteome</keyword>
<sequence>MGTLEDRVIVVTGAGRGIGREHALLLASEGAKVVVNDLGGSADGKGSEAGPAVAVVEEIKAAGGDAIVSTDDVASAQGADNLIRSAIAAYGKLDGLVNNASILRDGMVFNVDDEQWESVLHVGLSGTFYPGRAAARYWRELSKAGKPVAGSIVNTTSESGLFGNMGQSNYAAAKAGVAALTEVWARELKRYGVRVNAIAPRAATRLTAQVGAAESTDPNAPMHPGNCSPWVAYLLSDSCAISGEVFVVYGGVVHRVAPWTLDDSWKLRKETRWAPKELADAVFETGIPSKAGRNTGLIR</sequence>
<evidence type="ECO:0000313" key="6">
    <source>
        <dbReference type="Proteomes" id="UP001190466"/>
    </source>
</evidence>
<dbReference type="SMART" id="SM00822">
    <property type="entry name" value="PKS_KR"/>
    <property type="match status" value="1"/>
</dbReference>
<dbReference type="InterPro" id="IPR036291">
    <property type="entry name" value="NAD(P)-bd_dom_sf"/>
</dbReference>
<keyword evidence="2" id="KW-0560">Oxidoreductase</keyword>
<dbReference type="PANTHER" id="PTHR45024">
    <property type="entry name" value="DEHYDROGENASES, SHORT CHAIN"/>
    <property type="match status" value="1"/>
</dbReference>
<dbReference type="InterPro" id="IPR002347">
    <property type="entry name" value="SDR_fam"/>
</dbReference>
<dbReference type="SUPFAM" id="SSF51735">
    <property type="entry name" value="NAD(P)-binding Rossmann-fold domains"/>
    <property type="match status" value="1"/>
</dbReference>